<proteinExistence type="predicted"/>
<dbReference type="AlphaFoldDB" id="A0A839SZU6"/>
<sequence length="304" mass="32145">MNAIRQATAFDFAKLLTLGAIWGAAFLCIKLGLEGFAPITLAVSRTLLGVVVLLILLAATGTKLPYRRRDWGWIAVIGAVNTSLPFLLIAWGQQFIGAGLASILMGAGPFVALFANHVLTHDDRITGYKVAGMILGLLGVMILVGGEALTGLTASFFGQLAIVGAAASYAASGVMTRKISHLPAASGASATLLMGAVYLLPAAFIFEAPLASRPGIAAIAAVLFLGLVSSGFAHLLRFQLIRDTGAVFMSQVSYLVPLFGVFWAWVFLGERLHVEAWIALALILSGIGISRLRRKRKARLLDEL</sequence>
<reference evidence="7 8" key="1">
    <citation type="submission" date="2020-08" db="EMBL/GenBank/DDBJ databases">
        <title>Genomic Encyclopedia of Type Strains, Phase III (KMG-III): the genomes of soil and plant-associated and newly described type strains.</title>
        <authorList>
            <person name="Whitman W."/>
        </authorList>
    </citation>
    <scope>NUCLEOTIDE SEQUENCE [LARGE SCALE GENOMIC DNA]</scope>
    <source>
        <strain evidence="7 8">CECT 8803</strain>
    </source>
</reference>
<protein>
    <submittedName>
        <fullName evidence="7">Drug/metabolite transporter (DMT)-like permease</fullName>
    </submittedName>
</protein>
<organism evidence="7 8">
    <name type="scientific">Limibacillus halophilus</name>
    <dbReference type="NCBI Taxonomy" id="1579333"/>
    <lineage>
        <taxon>Bacteria</taxon>
        <taxon>Pseudomonadati</taxon>
        <taxon>Pseudomonadota</taxon>
        <taxon>Alphaproteobacteria</taxon>
        <taxon>Rhodospirillales</taxon>
        <taxon>Rhodovibrionaceae</taxon>
        <taxon>Limibacillus</taxon>
    </lineage>
</organism>
<evidence type="ECO:0000313" key="7">
    <source>
        <dbReference type="EMBL" id="MBB3066423.1"/>
    </source>
</evidence>
<dbReference type="InterPro" id="IPR000620">
    <property type="entry name" value="EamA_dom"/>
</dbReference>
<feature type="transmembrane region" description="Helical" evidence="5">
    <location>
        <begin position="184"/>
        <end position="204"/>
    </location>
</feature>
<keyword evidence="4 5" id="KW-0472">Membrane</keyword>
<comment type="caution">
    <text evidence="7">The sequence shown here is derived from an EMBL/GenBank/DDBJ whole genome shotgun (WGS) entry which is preliminary data.</text>
</comment>
<dbReference type="InterPro" id="IPR037185">
    <property type="entry name" value="EmrE-like"/>
</dbReference>
<dbReference type="EMBL" id="JACHXA010000008">
    <property type="protein sequence ID" value="MBB3066423.1"/>
    <property type="molecule type" value="Genomic_DNA"/>
</dbReference>
<evidence type="ECO:0000313" key="8">
    <source>
        <dbReference type="Proteomes" id="UP000581135"/>
    </source>
</evidence>
<feature type="transmembrane region" description="Helical" evidence="5">
    <location>
        <begin position="71"/>
        <end position="89"/>
    </location>
</feature>
<dbReference type="Pfam" id="PF00892">
    <property type="entry name" value="EamA"/>
    <property type="match status" value="2"/>
</dbReference>
<gene>
    <name evidence="7" type="ORF">FHR98_002729</name>
</gene>
<keyword evidence="3 5" id="KW-1133">Transmembrane helix</keyword>
<dbReference type="PANTHER" id="PTHR32322:SF9">
    <property type="entry name" value="AMINO-ACID METABOLITE EFFLUX PUMP-RELATED"/>
    <property type="match status" value="1"/>
</dbReference>
<feature type="domain" description="EamA" evidence="6">
    <location>
        <begin position="16"/>
        <end position="144"/>
    </location>
</feature>
<keyword evidence="2 5" id="KW-0812">Transmembrane</keyword>
<evidence type="ECO:0000256" key="5">
    <source>
        <dbReference type="SAM" id="Phobius"/>
    </source>
</evidence>
<accession>A0A839SZU6</accession>
<feature type="transmembrane region" description="Helical" evidence="5">
    <location>
        <begin position="127"/>
        <end position="146"/>
    </location>
</feature>
<dbReference type="RefSeq" id="WP_183417238.1">
    <property type="nucleotide sequence ID" value="NZ_JACHXA010000008.1"/>
</dbReference>
<dbReference type="Proteomes" id="UP000581135">
    <property type="component" value="Unassembled WGS sequence"/>
</dbReference>
<feature type="domain" description="EamA" evidence="6">
    <location>
        <begin position="157"/>
        <end position="289"/>
    </location>
</feature>
<dbReference type="GO" id="GO:0016020">
    <property type="term" value="C:membrane"/>
    <property type="evidence" value="ECO:0007669"/>
    <property type="project" value="UniProtKB-SubCell"/>
</dbReference>
<evidence type="ECO:0000256" key="3">
    <source>
        <dbReference type="ARBA" id="ARBA00022989"/>
    </source>
</evidence>
<comment type="subcellular location">
    <subcellularLocation>
        <location evidence="1">Membrane</location>
        <topology evidence="1">Multi-pass membrane protein</topology>
    </subcellularLocation>
</comment>
<feature type="transmembrane region" description="Helical" evidence="5">
    <location>
        <begin position="152"/>
        <end position="172"/>
    </location>
</feature>
<feature type="transmembrane region" description="Helical" evidence="5">
    <location>
        <begin position="95"/>
        <end position="115"/>
    </location>
</feature>
<evidence type="ECO:0000256" key="1">
    <source>
        <dbReference type="ARBA" id="ARBA00004141"/>
    </source>
</evidence>
<feature type="transmembrane region" description="Helical" evidence="5">
    <location>
        <begin position="216"/>
        <end position="236"/>
    </location>
</feature>
<name>A0A839SZU6_9PROT</name>
<dbReference type="SUPFAM" id="SSF103481">
    <property type="entry name" value="Multidrug resistance efflux transporter EmrE"/>
    <property type="match status" value="2"/>
</dbReference>
<feature type="transmembrane region" description="Helical" evidence="5">
    <location>
        <begin position="12"/>
        <end position="33"/>
    </location>
</feature>
<keyword evidence="8" id="KW-1185">Reference proteome</keyword>
<evidence type="ECO:0000259" key="6">
    <source>
        <dbReference type="Pfam" id="PF00892"/>
    </source>
</evidence>
<dbReference type="PANTHER" id="PTHR32322">
    <property type="entry name" value="INNER MEMBRANE TRANSPORTER"/>
    <property type="match status" value="1"/>
</dbReference>
<feature type="transmembrane region" description="Helical" evidence="5">
    <location>
        <begin position="248"/>
        <end position="268"/>
    </location>
</feature>
<feature type="transmembrane region" description="Helical" evidence="5">
    <location>
        <begin position="39"/>
        <end position="59"/>
    </location>
</feature>
<dbReference type="InterPro" id="IPR050638">
    <property type="entry name" value="AA-Vitamin_Transporters"/>
</dbReference>
<feature type="transmembrane region" description="Helical" evidence="5">
    <location>
        <begin position="274"/>
        <end position="292"/>
    </location>
</feature>
<evidence type="ECO:0000256" key="2">
    <source>
        <dbReference type="ARBA" id="ARBA00022692"/>
    </source>
</evidence>
<evidence type="ECO:0000256" key="4">
    <source>
        <dbReference type="ARBA" id="ARBA00023136"/>
    </source>
</evidence>